<dbReference type="InterPro" id="IPR026992">
    <property type="entry name" value="DIOX_N"/>
</dbReference>
<proteinExistence type="predicted"/>
<dbReference type="PANTHER" id="PTHR34945">
    <property type="entry name" value="2-OXOGLUTARATE (2OG) AND FE(II)-DEPENDENT OXYGENASE SUPERFAMILY PROTEIN"/>
    <property type="match status" value="1"/>
</dbReference>
<dbReference type="FunCoup" id="A0A2G5EUQ3">
    <property type="interactions" value="156"/>
</dbReference>
<feature type="domain" description="Isopenicillin N synthase-like Fe(2+) 2OG dioxygenase" evidence="4">
    <location>
        <begin position="240"/>
        <end position="282"/>
    </location>
</feature>
<keyword evidence="2" id="KW-0408">Iron</keyword>
<dbReference type="STRING" id="218851.A0A2G5EUQ3"/>
<organism evidence="6 7">
    <name type="scientific">Aquilegia coerulea</name>
    <name type="common">Rocky mountain columbine</name>
    <dbReference type="NCBI Taxonomy" id="218851"/>
    <lineage>
        <taxon>Eukaryota</taxon>
        <taxon>Viridiplantae</taxon>
        <taxon>Streptophyta</taxon>
        <taxon>Embryophyta</taxon>
        <taxon>Tracheophyta</taxon>
        <taxon>Spermatophyta</taxon>
        <taxon>Magnoliopsida</taxon>
        <taxon>Ranunculales</taxon>
        <taxon>Ranunculaceae</taxon>
        <taxon>Thalictroideae</taxon>
        <taxon>Aquilegia</taxon>
    </lineage>
</organism>
<dbReference type="InterPro" id="IPR027443">
    <property type="entry name" value="IPNS-like_sf"/>
</dbReference>
<dbReference type="SUPFAM" id="SSF51197">
    <property type="entry name" value="Clavaminate synthase-like"/>
    <property type="match status" value="1"/>
</dbReference>
<dbReference type="InParanoid" id="A0A2G5EUQ3"/>
<keyword evidence="7" id="KW-1185">Reference proteome</keyword>
<feature type="domain" description="Non-haem dioxygenase N-terminal" evidence="5">
    <location>
        <begin position="66"/>
        <end position="135"/>
    </location>
</feature>
<evidence type="ECO:0000256" key="1">
    <source>
        <dbReference type="ARBA" id="ARBA00022723"/>
    </source>
</evidence>
<dbReference type="Gene3D" id="2.60.120.330">
    <property type="entry name" value="B-lactam Antibiotic, Isopenicillin N Synthase, Chain"/>
    <property type="match status" value="2"/>
</dbReference>
<gene>
    <name evidence="6" type="ORF">AQUCO_00400383v1</name>
</gene>
<dbReference type="Pfam" id="PF03171">
    <property type="entry name" value="2OG-FeII_Oxy"/>
    <property type="match status" value="1"/>
</dbReference>
<dbReference type="EMBL" id="KZ305021">
    <property type="protein sequence ID" value="PIA59461.1"/>
    <property type="molecule type" value="Genomic_DNA"/>
</dbReference>
<sequence>MASSAQEHQSLSTTYGTTTAPPPTPSIQPTCLSSSDAVDALSRLLHKLPPSLSLPPRLLPRTISPPIISFSPQNPNFLHPHLSSFSQLGFFQLINHPITSQLANSAESDSVSLFNLSKTQKQQTFSKTWPVGYDDGEDTCVEEGGSESFCFESSSSTELTESTHLSISSLHEFTRELEKLGLEIIEALSWAMGFDKALKEKGTRFSSLMWVSEGVMGNNNKQSGRFYPYIVSLQYQIKCIKYSLLTDSGWVSVSPQVDSVLVTVGDIAQVWSNGSLKKVRGRPVAISGDKDNSRCITMSLLVTLPTDTAITISPFLPATSRQDDGDVDQAAEEEKSVFDTFTFEDYSWRVYNERFLFKDPLDRHRVQSK</sequence>
<feature type="compositionally biased region" description="Polar residues" evidence="3">
    <location>
        <begin position="1"/>
        <end position="12"/>
    </location>
</feature>
<dbReference type="Proteomes" id="UP000230069">
    <property type="component" value="Unassembled WGS sequence"/>
</dbReference>
<evidence type="ECO:0000259" key="5">
    <source>
        <dbReference type="Pfam" id="PF14226"/>
    </source>
</evidence>
<dbReference type="AlphaFoldDB" id="A0A2G5EUQ3"/>
<keyword evidence="1" id="KW-0479">Metal-binding</keyword>
<evidence type="ECO:0000256" key="2">
    <source>
        <dbReference type="ARBA" id="ARBA00023004"/>
    </source>
</evidence>
<dbReference type="InterPro" id="IPR044861">
    <property type="entry name" value="IPNS-like_FE2OG_OXY"/>
</dbReference>
<evidence type="ECO:0000256" key="3">
    <source>
        <dbReference type="SAM" id="MobiDB-lite"/>
    </source>
</evidence>
<accession>A0A2G5EUQ3</accession>
<evidence type="ECO:0000259" key="4">
    <source>
        <dbReference type="Pfam" id="PF03171"/>
    </source>
</evidence>
<dbReference type="PANTHER" id="PTHR34945:SF2">
    <property type="entry name" value="2-OXOGLUTARATE (2OG) AND FE(II)-DEPENDENT OXYGENASE SUPERFAMILY PROTEIN"/>
    <property type="match status" value="1"/>
</dbReference>
<reference evidence="6 7" key="1">
    <citation type="submission" date="2017-09" db="EMBL/GenBank/DDBJ databases">
        <title>WGS assembly of Aquilegia coerulea Goldsmith.</title>
        <authorList>
            <person name="Hodges S."/>
            <person name="Kramer E."/>
            <person name="Nordborg M."/>
            <person name="Tomkins J."/>
            <person name="Borevitz J."/>
            <person name="Derieg N."/>
            <person name="Yan J."/>
            <person name="Mihaltcheva S."/>
            <person name="Hayes R.D."/>
            <person name="Rokhsar D."/>
        </authorList>
    </citation>
    <scope>NUCLEOTIDE SEQUENCE [LARGE SCALE GENOMIC DNA]</scope>
    <source>
        <strain evidence="7">cv. Goldsmith</strain>
    </source>
</reference>
<evidence type="ECO:0000313" key="6">
    <source>
        <dbReference type="EMBL" id="PIA59461.1"/>
    </source>
</evidence>
<dbReference type="OrthoDB" id="659818at2759"/>
<evidence type="ECO:0000313" key="7">
    <source>
        <dbReference type="Proteomes" id="UP000230069"/>
    </source>
</evidence>
<feature type="region of interest" description="Disordered" evidence="3">
    <location>
        <begin position="1"/>
        <end position="29"/>
    </location>
</feature>
<name>A0A2G5EUQ3_AQUCA</name>
<dbReference type="Pfam" id="PF14226">
    <property type="entry name" value="DIOX_N"/>
    <property type="match status" value="1"/>
</dbReference>
<dbReference type="GO" id="GO:0046872">
    <property type="term" value="F:metal ion binding"/>
    <property type="evidence" value="ECO:0007669"/>
    <property type="project" value="UniProtKB-KW"/>
</dbReference>
<protein>
    <submittedName>
        <fullName evidence="6">Uncharacterized protein</fullName>
    </submittedName>
</protein>